<evidence type="ECO:0000313" key="2">
    <source>
        <dbReference type="EnsemblMetazoa" id="XP_024083109.1"/>
    </source>
</evidence>
<dbReference type="OMA" id="ARPNIMK"/>
<dbReference type="RefSeq" id="XP_024083109.1">
    <property type="nucleotide sequence ID" value="XM_024227341.1"/>
</dbReference>
<name>A0A8I6STW6_CIMLE</name>
<evidence type="ECO:0000313" key="3">
    <source>
        <dbReference type="Proteomes" id="UP000494040"/>
    </source>
</evidence>
<protein>
    <recommendedName>
        <fullName evidence="1">DUF4774 domain-containing protein</fullName>
    </recommendedName>
</protein>
<sequence>MLYDLAGPHSSTPYVQIGRSKVFYKVAVFLLLVSFVYGRPENGVEKKRDERDLKYLTYEPSVANLPVEEPSRKGKQTEFKNGAEIPVHLVYDANNEHETQAVVKEVSMDSLLKEQNNQFTNRVERSADNNPLEKDYKHENTFPNNMDYNDYEFNADEFNRALGIEARGGNSKFDYVDPSLDVPTKNFYPEAFQTTETGPGKNVIRRIQHYQTFIQPAMGYKMFPFAQSVQAQYQDPTNMYPQPFFGPQNLGMKQLSNRIFDDYFPIVFNNPFNAMWTAFTNVVEYGPEADVCKKNAAKTRSKRDVPANNDYHKFFVDDFSRSSDAAPSIMRLKVRRGGVAIAGPGGIATAGSGGTAIVGPGGTAYTTPDGTAVVGPGGRVIEIPSFTKTQVISRGNGPEFDFPKGGKVIANGPVVYYNFKSHSPMPTTVERL</sequence>
<organism evidence="2 3">
    <name type="scientific">Cimex lectularius</name>
    <name type="common">Bed bug</name>
    <name type="synonym">Acanthia lectularia</name>
    <dbReference type="NCBI Taxonomy" id="79782"/>
    <lineage>
        <taxon>Eukaryota</taxon>
        <taxon>Metazoa</taxon>
        <taxon>Ecdysozoa</taxon>
        <taxon>Arthropoda</taxon>
        <taxon>Hexapoda</taxon>
        <taxon>Insecta</taxon>
        <taxon>Pterygota</taxon>
        <taxon>Neoptera</taxon>
        <taxon>Paraneoptera</taxon>
        <taxon>Hemiptera</taxon>
        <taxon>Heteroptera</taxon>
        <taxon>Panheteroptera</taxon>
        <taxon>Cimicomorpha</taxon>
        <taxon>Cimicidae</taxon>
        <taxon>Cimex</taxon>
    </lineage>
</organism>
<dbReference type="Pfam" id="PF15999">
    <property type="entry name" value="DUF4774"/>
    <property type="match status" value="1"/>
</dbReference>
<dbReference type="Proteomes" id="UP000494040">
    <property type="component" value="Unassembled WGS sequence"/>
</dbReference>
<keyword evidence="3" id="KW-1185">Reference proteome</keyword>
<dbReference type="OrthoDB" id="8194084at2759"/>
<feature type="domain" description="DUF4774" evidence="1">
    <location>
        <begin position="331"/>
        <end position="384"/>
    </location>
</feature>
<proteinExistence type="predicted"/>
<dbReference type="AlphaFoldDB" id="A0A8I6STW6"/>
<reference evidence="2" key="1">
    <citation type="submission" date="2022-01" db="UniProtKB">
        <authorList>
            <consortium name="EnsemblMetazoa"/>
        </authorList>
    </citation>
    <scope>IDENTIFICATION</scope>
</reference>
<dbReference type="EnsemblMetazoa" id="XM_024227341.1">
    <property type="protein sequence ID" value="XP_024083109.1"/>
    <property type="gene ID" value="LOC106671071"/>
</dbReference>
<evidence type="ECO:0000259" key="1">
    <source>
        <dbReference type="Pfam" id="PF15999"/>
    </source>
</evidence>
<dbReference type="GeneID" id="106671071"/>
<accession>A0A8I6STW6</accession>
<dbReference type="InterPro" id="IPR031942">
    <property type="entry name" value="DUF4774"/>
</dbReference>